<dbReference type="SUPFAM" id="SSF52151">
    <property type="entry name" value="FabD/lysophospholipase-like"/>
    <property type="match status" value="1"/>
</dbReference>
<dbReference type="VEuPathDB" id="TriTrypDB:TcCL_ESM00026"/>
<dbReference type="Gene3D" id="3.30.70.2430">
    <property type="match status" value="1"/>
</dbReference>
<dbReference type="SMART" id="SM00827">
    <property type="entry name" value="PKS_AT"/>
    <property type="match status" value="1"/>
</dbReference>
<evidence type="ECO:0000256" key="4">
    <source>
        <dbReference type="ARBA" id="ARBA00048462"/>
    </source>
</evidence>
<proteinExistence type="predicted"/>
<dbReference type="VEuPathDB" id="TriTrypDB:TcYC6_0069600"/>
<reference evidence="6 7" key="1">
    <citation type="journal article" date="2018" name="Microb. Genom.">
        <title>Expanding an expanded genome: long-read sequencing of Trypanosoma cruzi.</title>
        <authorList>
            <person name="Berna L."/>
            <person name="Rodriguez M."/>
            <person name="Chiribao M.L."/>
            <person name="Parodi-Talice A."/>
            <person name="Pita S."/>
            <person name="Rijo G."/>
            <person name="Alvarez-Valin F."/>
            <person name="Robello C."/>
        </authorList>
    </citation>
    <scope>NUCLEOTIDE SEQUENCE [LARGE SCALE GENOMIC DNA]</scope>
    <source>
        <strain evidence="6 7">TCC</strain>
    </source>
</reference>
<dbReference type="VEuPathDB" id="TriTrypDB:Tc_MARK_4429"/>
<dbReference type="VEuPathDB" id="TriTrypDB:TCDM_00145"/>
<dbReference type="Gene3D" id="3.90.25.70">
    <property type="match status" value="1"/>
</dbReference>
<dbReference type="VEuPathDB" id="TriTrypDB:TcCLB.510665.70"/>
<gene>
    <name evidence="6" type="ORF">C3747_71g95</name>
</gene>
<dbReference type="VEuPathDB" id="TriTrypDB:TCSYLVIO_005800"/>
<dbReference type="PANTHER" id="PTHR42681">
    <property type="entry name" value="MALONYL-COA-ACYL CARRIER PROTEIN TRANSACYLASE, MITOCHONDRIAL"/>
    <property type="match status" value="1"/>
</dbReference>
<comment type="caution">
    <text evidence="6">The sequence shown here is derived from an EMBL/GenBank/DDBJ whole genome shotgun (WGS) entry which is preliminary data.</text>
</comment>
<dbReference type="VEuPathDB" id="TriTrypDB:TcCLB.507005.4"/>
<evidence type="ECO:0000259" key="5">
    <source>
        <dbReference type="SMART" id="SM00827"/>
    </source>
</evidence>
<dbReference type="VEuPathDB" id="TriTrypDB:TCDM_00144"/>
<dbReference type="VEuPathDB" id="TriTrypDB:C3747_71g95"/>
<evidence type="ECO:0000256" key="3">
    <source>
        <dbReference type="ARBA" id="ARBA00023315"/>
    </source>
</evidence>
<dbReference type="Proteomes" id="UP000246078">
    <property type="component" value="Unassembled WGS sequence"/>
</dbReference>
<dbReference type="VEuPathDB" id="TriTrypDB:ECC02_001358"/>
<dbReference type="VEuPathDB" id="TriTrypDB:TcCLB.507011.120"/>
<dbReference type="AlphaFoldDB" id="A0A2V2WNP7"/>
<dbReference type="VEuPathDB" id="TriTrypDB:TcG_00596"/>
<dbReference type="EMBL" id="PRFC01000071">
    <property type="protein sequence ID" value="PWV10248.1"/>
    <property type="molecule type" value="Genomic_DNA"/>
</dbReference>
<evidence type="ECO:0000256" key="2">
    <source>
        <dbReference type="ARBA" id="ARBA00022679"/>
    </source>
</evidence>
<dbReference type="GO" id="GO:0004314">
    <property type="term" value="F:[acyl-carrier-protein] S-malonyltransferase activity"/>
    <property type="evidence" value="ECO:0007669"/>
    <property type="project" value="UniProtKB-EC"/>
</dbReference>
<dbReference type="EC" id="2.3.1.39" evidence="1"/>
<organism evidence="6 7">
    <name type="scientific">Trypanosoma cruzi</name>
    <dbReference type="NCBI Taxonomy" id="5693"/>
    <lineage>
        <taxon>Eukaryota</taxon>
        <taxon>Discoba</taxon>
        <taxon>Euglenozoa</taxon>
        <taxon>Kinetoplastea</taxon>
        <taxon>Metakinetoplastina</taxon>
        <taxon>Trypanosomatida</taxon>
        <taxon>Trypanosomatidae</taxon>
        <taxon>Trypanosoma</taxon>
        <taxon>Schizotrypanum</taxon>
    </lineage>
</organism>
<evidence type="ECO:0000313" key="6">
    <source>
        <dbReference type="EMBL" id="PWV10248.1"/>
    </source>
</evidence>
<dbReference type="Pfam" id="PF00698">
    <property type="entry name" value="Acyl_transf_1"/>
    <property type="match status" value="1"/>
</dbReference>
<evidence type="ECO:0000256" key="1">
    <source>
        <dbReference type="ARBA" id="ARBA00013258"/>
    </source>
</evidence>
<dbReference type="PANTHER" id="PTHR42681:SF1">
    <property type="entry name" value="MALONYL-COA-ACYL CARRIER PROTEIN TRANSACYLASE, MITOCHONDRIAL"/>
    <property type="match status" value="1"/>
</dbReference>
<dbReference type="Gene3D" id="3.40.366.10">
    <property type="entry name" value="Malonyl-Coenzyme A Acyl Carrier Protein, domain 2"/>
    <property type="match status" value="1"/>
</dbReference>
<evidence type="ECO:0000313" key="7">
    <source>
        <dbReference type="Proteomes" id="UP000246078"/>
    </source>
</evidence>
<dbReference type="GO" id="GO:0006633">
    <property type="term" value="P:fatty acid biosynthetic process"/>
    <property type="evidence" value="ECO:0007669"/>
    <property type="project" value="TreeGrafter"/>
</dbReference>
<comment type="catalytic activity">
    <reaction evidence="4">
        <text>holo-[ACP] + malonyl-CoA = malonyl-[ACP] + CoA</text>
        <dbReference type="Rhea" id="RHEA:41792"/>
        <dbReference type="Rhea" id="RHEA-COMP:9623"/>
        <dbReference type="Rhea" id="RHEA-COMP:9685"/>
        <dbReference type="ChEBI" id="CHEBI:57287"/>
        <dbReference type="ChEBI" id="CHEBI:57384"/>
        <dbReference type="ChEBI" id="CHEBI:64479"/>
        <dbReference type="ChEBI" id="CHEBI:78449"/>
        <dbReference type="EC" id="2.3.1.39"/>
    </reaction>
</comment>
<accession>A0A2V2WNP7</accession>
<dbReference type="InterPro" id="IPR016035">
    <property type="entry name" value="Acyl_Trfase/lysoPLipase"/>
</dbReference>
<keyword evidence="3" id="KW-0012">Acyltransferase</keyword>
<dbReference type="InterPro" id="IPR014043">
    <property type="entry name" value="Acyl_transferase_dom"/>
</dbReference>
<feature type="domain" description="Malonyl-CoA:ACP transacylase (MAT)" evidence="5">
    <location>
        <begin position="6"/>
        <end position="364"/>
    </location>
</feature>
<name>A0A2V2WNP7_TRYCR</name>
<sequence length="542" mass="60296">MKRALVFSGQGAHRQGMSMEYLRVPAVARLWEKMKDQMMQKYGISLQEVMTVNPQKIHVRDDALDVSVICKRGSLEDRNVAESAPRKKFFSSQEGVMSLTFLTQPCMLAAHMLALEYLRSTRGYSVESALVIAGHSLGEFSALCALGIFSPEVAVDLVYKRGVLMDYALEQFSANRDDYVMYACHPGRAKLCEEDLDVAVDQFHVLVELVARALSATTSFVEVVNYNIDHEQYVVAGDRVGLSALGKCLDPQFRASVCGPSSSLDHIARTAVSSVWQDKKDGVTMHPNKGPLPDFVTSSVKKYGVRSTFRRFLRGPDDGYTPSLEELTHLTLQEDGRSGLKKKSWFVPLPVNVPFHSSRLRRAMDLFLPVVQDAMPEEDVLRSMLGVAAKPLEESNSASATSAIEKRPVWLTNLTGSAFRPLDPEFQRQALEMMQSMNVGEVRHHGRYQTDLVEKAFNDGVKHNSVREMCAAVLAAQLAHPVQWIDLMDAAVIHAGIREVHEISPVRTTADMFKRTAFCEAGEAGVAPEMVIRCLPAEERFL</sequence>
<dbReference type="VEuPathDB" id="TriTrypDB:C4B63_2g735"/>
<dbReference type="InterPro" id="IPR050858">
    <property type="entry name" value="Mal-CoA-ACP_Trans/PKS_FabD"/>
</dbReference>
<dbReference type="VEuPathDB" id="TriTrypDB:TcBrA4_0061870"/>
<dbReference type="InterPro" id="IPR001227">
    <property type="entry name" value="Ac_transferase_dom_sf"/>
</dbReference>
<protein>
    <recommendedName>
        <fullName evidence="1">[acyl-carrier-protein] S-malonyltransferase</fullName>
        <ecNumber evidence="1">2.3.1.39</ecNumber>
    </recommendedName>
</protein>
<keyword evidence="2 6" id="KW-0808">Transferase</keyword>